<dbReference type="Gene3D" id="6.10.140.200">
    <property type="match status" value="1"/>
</dbReference>
<dbReference type="Gene3D" id="6.10.140.1520">
    <property type="match status" value="1"/>
</dbReference>
<dbReference type="GO" id="GO:0006357">
    <property type="term" value="P:regulation of transcription by RNA polymerase II"/>
    <property type="evidence" value="ECO:0007669"/>
    <property type="project" value="InterPro"/>
</dbReference>
<feature type="coiled-coil region" evidence="11">
    <location>
        <begin position="169"/>
        <end position="210"/>
    </location>
</feature>
<dbReference type="GO" id="GO:0016592">
    <property type="term" value="C:mediator complex"/>
    <property type="evidence" value="ECO:0007669"/>
    <property type="project" value="InterPro"/>
</dbReference>
<evidence type="ECO:0000256" key="6">
    <source>
        <dbReference type="ARBA" id="ARBA00023159"/>
    </source>
</evidence>
<evidence type="ECO:0000256" key="3">
    <source>
        <dbReference type="ARBA" id="ARBA00011837"/>
    </source>
</evidence>
<dbReference type="InterPro" id="IPR009244">
    <property type="entry name" value="Mediatior_Med7"/>
</dbReference>
<evidence type="ECO:0000313" key="13">
    <source>
        <dbReference type="Proteomes" id="UP000053573"/>
    </source>
</evidence>
<reference evidence="13" key="1">
    <citation type="journal article" date="2015" name="PLoS Genet.">
        <title>The dynamic genome and transcriptome of the human fungal pathogen Blastomyces and close relative Emmonsia.</title>
        <authorList>
            <person name="Munoz J.F."/>
            <person name="Gauthier G.M."/>
            <person name="Desjardins C.A."/>
            <person name="Gallo J.E."/>
            <person name="Holder J."/>
            <person name="Sullivan T.D."/>
            <person name="Marty A.J."/>
            <person name="Carmen J.C."/>
            <person name="Chen Z."/>
            <person name="Ding L."/>
            <person name="Gujja S."/>
            <person name="Magrini V."/>
            <person name="Misas E."/>
            <person name="Mitreva M."/>
            <person name="Priest M."/>
            <person name="Saif S."/>
            <person name="Whiston E.A."/>
            <person name="Young S."/>
            <person name="Zeng Q."/>
            <person name="Goldman W.E."/>
            <person name="Mardis E.R."/>
            <person name="Taylor J.W."/>
            <person name="McEwen J.G."/>
            <person name="Clay O.K."/>
            <person name="Klein B.S."/>
            <person name="Cuomo C.A."/>
        </authorList>
    </citation>
    <scope>NUCLEOTIDE SEQUENCE [LARGE SCALE GENOMIC DNA]</scope>
    <source>
        <strain evidence="13">UAMH 139</strain>
    </source>
</reference>
<dbReference type="InterPro" id="IPR037212">
    <property type="entry name" value="Med7/Med21-like"/>
</dbReference>
<evidence type="ECO:0000256" key="1">
    <source>
        <dbReference type="ARBA" id="ARBA00004123"/>
    </source>
</evidence>
<evidence type="ECO:0000256" key="9">
    <source>
        <dbReference type="ARBA" id="ARBA00025687"/>
    </source>
</evidence>
<dbReference type="SUPFAM" id="SSF140718">
    <property type="entry name" value="Mediator hinge subcomplex-like"/>
    <property type="match status" value="1"/>
</dbReference>
<name>A0A0H1BNN5_9EURO</name>
<evidence type="ECO:0000256" key="10">
    <source>
        <dbReference type="RuleBase" id="RU364060"/>
    </source>
</evidence>
<dbReference type="GO" id="GO:0070847">
    <property type="term" value="C:core mediator complex"/>
    <property type="evidence" value="ECO:0007669"/>
    <property type="project" value="TreeGrafter"/>
</dbReference>
<evidence type="ECO:0000256" key="4">
    <source>
        <dbReference type="ARBA" id="ARBA00020631"/>
    </source>
</evidence>
<dbReference type="PANTHER" id="PTHR21428">
    <property type="entry name" value="MEDIATOR OF RNA POLYMERASE II TRANSCRIPTION SUBUNIT 7"/>
    <property type="match status" value="1"/>
</dbReference>
<comment type="subunit">
    <text evidence="3 10">Component of the Mediator complex.</text>
</comment>
<dbReference type="OrthoDB" id="10253553at2759"/>
<dbReference type="Proteomes" id="UP000053573">
    <property type="component" value="Unassembled WGS sequence"/>
</dbReference>
<gene>
    <name evidence="12" type="ORF">EMPG_13859</name>
</gene>
<dbReference type="PANTHER" id="PTHR21428:SF11">
    <property type="entry name" value="MEDIATOR OF RNA POLYMERASE II TRANSCRIPTION SUBUNIT 7"/>
    <property type="match status" value="1"/>
</dbReference>
<keyword evidence="7 10" id="KW-0804">Transcription</keyword>
<comment type="caution">
    <text evidence="12">The sequence shown here is derived from an EMBL/GenBank/DDBJ whole genome shotgun (WGS) entry which is preliminary data.</text>
</comment>
<evidence type="ECO:0000313" key="12">
    <source>
        <dbReference type="EMBL" id="KLJ10781.1"/>
    </source>
</evidence>
<evidence type="ECO:0000256" key="2">
    <source>
        <dbReference type="ARBA" id="ARBA00009994"/>
    </source>
</evidence>
<sequence length="255" mass="29226">MAEADQQKVTAAFPPPPPFWKHFTSQNLKKLDDCKKEHEKNLGSKQTWTPEALRMLELPPELQFLVPPQAPTSGSYSIFGESQSVSINLPSLQDQGIEQLYPSPPAGQENALPANHRFYLLKISKSLLLNFLEFIGVLALCPERFESKVQDIRNLFINAHHLLNLYRPHQARESLIMMMEEQLEKTKEEIREMDRVKEKVQGFLEQLEAEGTNVGRTGPADSGVFLKRREITAEEEEVIEEARSMWNLLDEIDED</sequence>
<dbReference type="GO" id="GO:0003712">
    <property type="term" value="F:transcription coregulator activity"/>
    <property type="evidence" value="ECO:0007669"/>
    <property type="project" value="InterPro"/>
</dbReference>
<comment type="subcellular location">
    <subcellularLocation>
        <location evidence="1 10">Nucleus</location>
    </subcellularLocation>
</comment>
<evidence type="ECO:0000256" key="8">
    <source>
        <dbReference type="ARBA" id="ARBA00023242"/>
    </source>
</evidence>
<keyword evidence="5 10" id="KW-0805">Transcription regulation</keyword>
<keyword evidence="11" id="KW-0175">Coiled coil</keyword>
<protein>
    <recommendedName>
        <fullName evidence="4 10">Mediator of RNA polymerase II transcription subunit 7</fullName>
    </recommendedName>
</protein>
<dbReference type="STRING" id="2060906.A0A0H1BNN5"/>
<dbReference type="InterPro" id="IPR044888">
    <property type="entry name" value="Mediatior_Med7_sf"/>
</dbReference>
<keyword evidence="13" id="KW-1185">Reference proteome</keyword>
<keyword evidence="8 10" id="KW-0539">Nucleus</keyword>
<dbReference type="EMBL" id="LDEV01001908">
    <property type="protein sequence ID" value="KLJ10781.1"/>
    <property type="molecule type" value="Genomic_DNA"/>
</dbReference>
<comment type="similarity">
    <text evidence="2 10">Belongs to the Mediator complex subunit 7 family.</text>
</comment>
<keyword evidence="6 10" id="KW-0010">Activator</keyword>
<accession>A0A0H1BNN5</accession>
<evidence type="ECO:0000256" key="5">
    <source>
        <dbReference type="ARBA" id="ARBA00023015"/>
    </source>
</evidence>
<comment type="function">
    <text evidence="9">Component of the Mediator complex, a coactivator involved in the regulated transcription of nearly all RNA polymerase II-dependent genes. Mediator functions as a bridge to convey information from gene-specific regulatory proteins to the basal RNA polymerase II transcription machinery. Mediator is recruited to promoters by direct interactions with regulatory proteins and serves as a scaffold for the assembly of a functional preinitiation complex with RNA polymerase II and the general transcription factors.</text>
</comment>
<organism evidence="12 13">
    <name type="scientific">Blastomyces silverae</name>
    <dbReference type="NCBI Taxonomy" id="2060906"/>
    <lineage>
        <taxon>Eukaryota</taxon>
        <taxon>Fungi</taxon>
        <taxon>Dikarya</taxon>
        <taxon>Ascomycota</taxon>
        <taxon>Pezizomycotina</taxon>
        <taxon>Eurotiomycetes</taxon>
        <taxon>Eurotiomycetidae</taxon>
        <taxon>Onygenales</taxon>
        <taxon>Ajellomycetaceae</taxon>
        <taxon>Blastomyces</taxon>
    </lineage>
</organism>
<evidence type="ECO:0000256" key="11">
    <source>
        <dbReference type="SAM" id="Coils"/>
    </source>
</evidence>
<evidence type="ECO:0000256" key="7">
    <source>
        <dbReference type="ARBA" id="ARBA00023163"/>
    </source>
</evidence>
<dbReference type="AlphaFoldDB" id="A0A0H1BNN5"/>
<proteinExistence type="inferred from homology"/>
<dbReference type="Pfam" id="PF05983">
    <property type="entry name" value="Med7"/>
    <property type="match status" value="1"/>
</dbReference>